<keyword evidence="3 4" id="KW-0326">Glycosidase</keyword>
<dbReference type="AlphaFoldDB" id="T2MBX2"/>
<dbReference type="OrthoDB" id="10070917at2759"/>
<organism evidence="8">
    <name type="scientific">Hydra vulgaris</name>
    <name type="common">Hydra</name>
    <name type="synonym">Hydra attenuata</name>
    <dbReference type="NCBI Taxonomy" id="6087"/>
    <lineage>
        <taxon>Eukaryota</taxon>
        <taxon>Metazoa</taxon>
        <taxon>Cnidaria</taxon>
        <taxon>Hydrozoa</taxon>
        <taxon>Hydroidolina</taxon>
        <taxon>Anthoathecata</taxon>
        <taxon>Aplanulata</taxon>
        <taxon>Hydridae</taxon>
        <taxon>Hydra</taxon>
    </lineage>
</organism>
<evidence type="ECO:0000256" key="2">
    <source>
        <dbReference type="ARBA" id="ARBA00022801"/>
    </source>
</evidence>
<dbReference type="SUPFAM" id="SSF51445">
    <property type="entry name" value="(Trans)glycosidases"/>
    <property type="match status" value="1"/>
</dbReference>
<feature type="transmembrane region" description="Helical" evidence="5">
    <location>
        <begin position="87"/>
        <end position="106"/>
    </location>
</feature>
<dbReference type="Pfam" id="PF01055">
    <property type="entry name" value="Glyco_hydro_31_2nd"/>
    <property type="match status" value="1"/>
</dbReference>
<dbReference type="CDD" id="cd06592">
    <property type="entry name" value="GH31_NET37"/>
    <property type="match status" value="1"/>
</dbReference>
<keyword evidence="5" id="KW-0472">Membrane</keyword>
<dbReference type="InterPro" id="IPR017853">
    <property type="entry name" value="GH"/>
</dbReference>
<dbReference type="Gene3D" id="3.20.20.80">
    <property type="entry name" value="Glycosidases"/>
    <property type="match status" value="1"/>
</dbReference>
<dbReference type="GO" id="GO:0004553">
    <property type="term" value="F:hydrolase activity, hydrolyzing O-glycosyl compounds"/>
    <property type="evidence" value="ECO:0007669"/>
    <property type="project" value="InterPro"/>
</dbReference>
<dbReference type="InterPro" id="IPR048395">
    <property type="entry name" value="Glyco_hydro_31_C"/>
</dbReference>
<sequence length="758" mass="87690">MPERLLTSFSESSSNTNPVNKIFTNNSSYARGTSISSLNNSSNVSSFKNSYSHSSNTAEHALLNRLSTKSIVPKINYEFCKKVRVSMALLGILLLVAAIFMLSFYLPKQYENVTKKDETNKKDFEWDKNIYFKDMVLNLANNFSKKEYDNQHNFALNVFFGELLSDAAKQNSTLIKKERSIEMTFYDDELITFTITKQNFSEQCYEIHWKAKYHTKLQDCFDIKNSHWFGLGELFSQKWPLNKVTFPMTPFLTSDFLDKYQPKLFGGVLEPLIVNSVGGGIYVADYVPLHVSMNDNTLSRFCIKADYNNYHMAYTDSLSNELNYTICTADNIKKVHKLLFDQFINKPDGVPDREMFTKPIWSTWVRYQKNINGVKLKEFVNEIKAHNFEGSQIEIDDQYSSAYGDYDFDTKKFPDINKIIEQIKEAGFRITVWVYPFSNIGSKSLNHYKDFVVVGEKRIPGLTEWWDGIGAIIDTTSESASQNFINRLLDFKKLGIDGFKFDAGEVNYLPYMYKLNTPQVNPNYFSYNYVKIASAIPGNLSEVRVGYKSQRFSVFVRILDRSTIWEVHNGLRSVLTAVLTLGILGYPFILPDMVGGNTCNYKPDCNYKYKLNRELYVRWTQLSIFLPAIQFSVTPWDYDKDVVTLVQNALMIRKNLSDEIYKAACEAKSTGNPIIRPLWWYWPYDKEAIITDSQFMLGENFLITPVLDQNVVLHQVYLPVGIWEKQWGERTIFNITKGSFHNFIVTLSDICYFKLVKT</sequence>
<gene>
    <name evidence="8" type="primary">KIAA1161</name>
</gene>
<dbReference type="GO" id="GO:0005975">
    <property type="term" value="P:carbohydrate metabolic process"/>
    <property type="evidence" value="ECO:0007669"/>
    <property type="project" value="InterPro"/>
</dbReference>
<evidence type="ECO:0000259" key="6">
    <source>
        <dbReference type="Pfam" id="PF01055"/>
    </source>
</evidence>
<proteinExistence type="evidence at transcript level"/>
<reference evidence="8" key="1">
    <citation type="journal article" date="2013" name="Genome Biol. Evol.">
        <title>Punctuated emergences of genetic and phenotypic innovations in eumetazoan, bilaterian, euteleostome, and hominidae ancestors.</title>
        <authorList>
            <person name="Wenger Y."/>
            <person name="Galliot B."/>
        </authorList>
    </citation>
    <scope>NUCLEOTIDE SEQUENCE</scope>
    <source>
        <tissue evidence="8">Whole animals</tissue>
    </source>
</reference>
<dbReference type="PANTHER" id="PTHR43053">
    <property type="entry name" value="GLYCOSIDASE FAMILY 31"/>
    <property type="match status" value="1"/>
</dbReference>
<dbReference type="PANTHER" id="PTHR43053:SF4">
    <property type="entry name" value="MYOGENESIS-REGULATING GLYCOSIDASE"/>
    <property type="match status" value="1"/>
</dbReference>
<dbReference type="InterPro" id="IPR000322">
    <property type="entry name" value="Glyco_hydro_31_TIM"/>
</dbReference>
<name>T2MBX2_HYDVU</name>
<protein>
    <submittedName>
        <fullName evidence="8">Uncharacterized family 31 glucosidase KIAA1161</fullName>
    </submittedName>
</protein>
<feature type="domain" description="Glycoside hydrolase family 31 TIM barrel" evidence="6">
    <location>
        <begin position="368"/>
        <end position="662"/>
    </location>
</feature>
<dbReference type="EMBL" id="HAAD01003220">
    <property type="protein sequence ID" value="CDG69452.1"/>
    <property type="molecule type" value="mRNA"/>
</dbReference>
<keyword evidence="5" id="KW-1133">Transmembrane helix</keyword>
<feature type="domain" description="Glycosyl hydrolase family 31 C-terminal" evidence="7">
    <location>
        <begin position="671"/>
        <end position="729"/>
    </location>
</feature>
<evidence type="ECO:0000256" key="3">
    <source>
        <dbReference type="ARBA" id="ARBA00023295"/>
    </source>
</evidence>
<evidence type="ECO:0000313" key="8">
    <source>
        <dbReference type="EMBL" id="CDG69452.1"/>
    </source>
</evidence>
<dbReference type="Gene3D" id="2.60.40.1180">
    <property type="entry name" value="Golgi alpha-mannosidase II"/>
    <property type="match status" value="1"/>
</dbReference>
<comment type="similarity">
    <text evidence="1 4">Belongs to the glycosyl hydrolase 31 family.</text>
</comment>
<evidence type="ECO:0000256" key="1">
    <source>
        <dbReference type="ARBA" id="ARBA00007806"/>
    </source>
</evidence>
<keyword evidence="2 4" id="KW-0378">Hydrolase</keyword>
<evidence type="ECO:0000256" key="5">
    <source>
        <dbReference type="SAM" id="Phobius"/>
    </source>
</evidence>
<dbReference type="InterPro" id="IPR050985">
    <property type="entry name" value="Alpha-glycosidase_related"/>
</dbReference>
<dbReference type="Pfam" id="PF21365">
    <property type="entry name" value="Glyco_hydro_31_3rd"/>
    <property type="match status" value="1"/>
</dbReference>
<dbReference type="OMA" id="CDRTTDR"/>
<evidence type="ECO:0000259" key="7">
    <source>
        <dbReference type="Pfam" id="PF21365"/>
    </source>
</evidence>
<dbReference type="KEGG" id="hmg:100201743"/>
<accession>T2MBX2</accession>
<keyword evidence="5" id="KW-0812">Transmembrane</keyword>
<dbReference type="SUPFAM" id="SSF51011">
    <property type="entry name" value="Glycosyl hydrolase domain"/>
    <property type="match status" value="1"/>
</dbReference>
<dbReference type="InterPro" id="IPR013780">
    <property type="entry name" value="Glyco_hydro_b"/>
</dbReference>
<evidence type="ECO:0000256" key="4">
    <source>
        <dbReference type="RuleBase" id="RU361185"/>
    </source>
</evidence>